<gene>
    <name evidence="3" type="primary">ccdc142</name>
</gene>
<evidence type="ECO:0000259" key="2">
    <source>
        <dbReference type="Pfam" id="PF14923"/>
    </source>
</evidence>
<dbReference type="PANTHER" id="PTHR21436:SF2">
    <property type="entry name" value="COILED-COIL DOMAIN-CONTAINING PROTEIN 142"/>
    <property type="match status" value="1"/>
</dbReference>
<dbReference type="GeneID" id="115366214"/>
<feature type="domain" description="Coiled-coil protein 142 C-terminal" evidence="2">
    <location>
        <begin position="744"/>
        <end position="1029"/>
    </location>
</feature>
<name>A0A667XKG7_9TELE</name>
<protein>
    <recommendedName>
        <fullName evidence="2">Coiled-coil protein 142 C-terminal domain-containing protein</fullName>
    </recommendedName>
</protein>
<dbReference type="RefSeq" id="XP_029917417.1">
    <property type="nucleotide sequence ID" value="XM_030061557.1"/>
</dbReference>
<proteinExistence type="predicted"/>
<dbReference type="InterPro" id="IPR055350">
    <property type="entry name" value="CCDC142_C"/>
</dbReference>
<dbReference type="AlphaFoldDB" id="A0A667XKG7"/>
<dbReference type="Proteomes" id="UP000472263">
    <property type="component" value="Chromosome 10"/>
</dbReference>
<dbReference type="PANTHER" id="PTHR21436">
    <property type="entry name" value="COILED-COIL DOMAIN-CONTAINING PROTEIN 142"/>
    <property type="match status" value="1"/>
</dbReference>
<dbReference type="InParanoid" id="A0A667XKG7"/>
<keyword evidence="4" id="KW-1185">Reference proteome</keyword>
<reference evidence="3" key="2">
    <citation type="submission" date="2025-08" db="UniProtKB">
        <authorList>
            <consortium name="Ensembl"/>
        </authorList>
    </citation>
    <scope>IDENTIFICATION</scope>
</reference>
<dbReference type="Ensembl" id="ENSMMDT00005013178.1">
    <property type="protein sequence ID" value="ENSMMDP00005012809.1"/>
    <property type="gene ID" value="ENSMMDG00005006724.1"/>
</dbReference>
<reference evidence="3" key="3">
    <citation type="submission" date="2025-09" db="UniProtKB">
        <authorList>
            <consortium name="Ensembl"/>
        </authorList>
    </citation>
    <scope>IDENTIFICATION</scope>
</reference>
<evidence type="ECO:0000256" key="1">
    <source>
        <dbReference type="SAM" id="MobiDB-lite"/>
    </source>
</evidence>
<feature type="region of interest" description="Disordered" evidence="1">
    <location>
        <begin position="682"/>
        <end position="709"/>
    </location>
</feature>
<feature type="region of interest" description="Disordered" evidence="1">
    <location>
        <begin position="1"/>
        <end position="63"/>
    </location>
</feature>
<feature type="compositionally biased region" description="Acidic residues" evidence="1">
    <location>
        <begin position="31"/>
        <end position="44"/>
    </location>
</feature>
<evidence type="ECO:0000313" key="4">
    <source>
        <dbReference type="Proteomes" id="UP000472263"/>
    </source>
</evidence>
<dbReference type="CTD" id="84865"/>
<organism evidence="3 4">
    <name type="scientific">Myripristis murdjan</name>
    <name type="common">pinecone soldierfish</name>
    <dbReference type="NCBI Taxonomy" id="586833"/>
    <lineage>
        <taxon>Eukaryota</taxon>
        <taxon>Metazoa</taxon>
        <taxon>Chordata</taxon>
        <taxon>Craniata</taxon>
        <taxon>Vertebrata</taxon>
        <taxon>Euteleostomi</taxon>
        <taxon>Actinopterygii</taxon>
        <taxon>Neopterygii</taxon>
        <taxon>Teleostei</taxon>
        <taxon>Neoteleostei</taxon>
        <taxon>Acanthomorphata</taxon>
        <taxon>Holocentriformes</taxon>
        <taxon>Holocentridae</taxon>
        <taxon>Myripristis</taxon>
    </lineage>
</organism>
<sequence>MDQSSHTNSDPKKDPAAMVTEGHSRPSLATDWEDSEALLSEEEQMQPSAETEDFSSSGSWPQSSISRSLQRAEALFKTTFNPSLKWLLCSRSRDEEEEEEGGSFVAAHNLVSRSSARLLRLQQGMLSVMPQWQVVGGLQAESPQQVCVKDVSTESAVLYQLSCSTLQRHYGALWKLLEQRSKLLLIHEYTRRARSAAAYVSTVNKLLEGKLKKTDLNQNQTQAFWTSFRGPLSQDLRIHLNHWFCLSSKARSDCYLRPILAQQTSLLVEIRQTLDLLSLQALILMEHSVYAVLSGLAQIELQSFPREIMEDILVGTELYNQAVEEQRTQHTLTQWRTLVLQQADCFWLPCHPPNNRVCQPVGFPVKEQLKILAIHHGEMAARQLHHWASEQSCRCYEVHLVCNAHFSCKVHPHPEVPLTKGAQLPCRASTLRACRHEWTWDQLQHTYPLLHSASYTSPHISQHTFPCGHNPDTNLDTLSLENHLPVLAQSSSVQFRREHPIKAQTRISSLSQCQTCISQTALNQTRPSVECLSQTNLVCCSPVCPNLESSKLFQAIVSLSTSDIHPSALPVSGFCQKDQSSVELLFQVLVSSSDVLAPLVPQTPTPEALLPTTESLLTSVMTTITTEPNEKTSLISQGARTDSMTPIRFGTDSAILNNVKTEPTMGQNLEKVLQEWTELKIITRPEPTPRSSGGNDTEPEQEEVEGKEDLPAEQEFLRQPRSVQWLDLGQSLACADLFEQYRSMLWTHCSHALWLWLHLPSTGNTAGSINLWHNHMRFRLMHRLSQASKTDMVPKECQAMLQDSCLHLLCSSANAHWDDVLCNYLGSGLKDKCHPESLQDSITVTSSERNGSMVMTVTMEQFLLLLPPLLASLHYSHLGDSRISGCVSTYTSWETLQRCSVSLALASVQSSTVWVMSKACQFLSSWSLNKFLLITQGDLKVLTVSLERLLQHSETLIMDQDHELHQYPHHHHQVLLRQQIGTLRRAVSELQAFSSLVLRMFSSDCKRMTGKIFEQTMPSDKHWRLNYKTVV</sequence>
<reference evidence="3" key="1">
    <citation type="submission" date="2019-06" db="EMBL/GenBank/DDBJ databases">
        <authorList>
            <consortium name="Wellcome Sanger Institute Data Sharing"/>
        </authorList>
    </citation>
    <scope>NUCLEOTIDE SEQUENCE [LARGE SCALE GENOMIC DNA]</scope>
</reference>
<dbReference type="FunCoup" id="A0A667XKG7">
    <property type="interactions" value="1"/>
</dbReference>
<dbReference type="GeneTree" id="ENSGT00390000009871"/>
<feature type="compositionally biased region" description="Acidic residues" evidence="1">
    <location>
        <begin position="697"/>
        <end position="706"/>
    </location>
</feature>
<accession>A0A667XKG7</accession>
<dbReference type="Pfam" id="PF14923">
    <property type="entry name" value="CCDC142"/>
    <property type="match status" value="1"/>
</dbReference>
<dbReference type="InterPro" id="IPR026700">
    <property type="entry name" value="CCDC142"/>
</dbReference>
<evidence type="ECO:0000313" key="3">
    <source>
        <dbReference type="Ensembl" id="ENSMMDP00005012809.1"/>
    </source>
</evidence>